<dbReference type="AlphaFoldDB" id="A0A6N7XFU7"/>
<feature type="domain" description="HPr" evidence="6">
    <location>
        <begin position="1"/>
        <end position="87"/>
    </location>
</feature>
<keyword evidence="8" id="KW-1185">Reference proteome</keyword>
<dbReference type="Gene3D" id="3.30.1340.10">
    <property type="entry name" value="HPr-like"/>
    <property type="match status" value="1"/>
</dbReference>
<dbReference type="NCBIfam" id="TIGR01003">
    <property type="entry name" value="PTS_HPr_family"/>
    <property type="match status" value="1"/>
</dbReference>
<dbReference type="InterPro" id="IPR050399">
    <property type="entry name" value="HPr"/>
</dbReference>
<dbReference type="PANTHER" id="PTHR33705">
    <property type="entry name" value="PHOSPHOCARRIER PROTEIN HPR"/>
    <property type="match status" value="1"/>
</dbReference>
<accession>A0A6N7XFU7</accession>
<dbReference type="SUPFAM" id="SSF55594">
    <property type="entry name" value="HPr-like"/>
    <property type="match status" value="1"/>
</dbReference>
<name>A0A6N7XFU7_9FIRM</name>
<evidence type="ECO:0000259" key="6">
    <source>
        <dbReference type="PROSITE" id="PS51350"/>
    </source>
</evidence>
<comment type="subcellular location">
    <subcellularLocation>
        <location evidence="2">Cytoplasm</location>
    </subcellularLocation>
</comment>
<evidence type="ECO:0000313" key="8">
    <source>
        <dbReference type="Proteomes" id="UP000469523"/>
    </source>
</evidence>
<evidence type="ECO:0000256" key="1">
    <source>
        <dbReference type="ARBA" id="ARBA00003681"/>
    </source>
</evidence>
<evidence type="ECO:0000256" key="3">
    <source>
        <dbReference type="ARBA" id="ARBA00020422"/>
    </source>
</evidence>
<proteinExistence type="predicted"/>
<dbReference type="PROSITE" id="PS51350">
    <property type="entry name" value="PTS_HPR_DOM"/>
    <property type="match status" value="1"/>
</dbReference>
<dbReference type="PROSITE" id="PS00589">
    <property type="entry name" value="PTS_HPR_SER"/>
    <property type="match status" value="1"/>
</dbReference>
<reference evidence="7 8" key="1">
    <citation type="submission" date="2019-09" db="EMBL/GenBank/DDBJ databases">
        <title>In-depth cultivation of the pig gut microbiome towards novel bacterial diversity and tailored functional studies.</title>
        <authorList>
            <person name="Wylensek D."/>
            <person name="Hitch T.C.A."/>
            <person name="Clavel T."/>
        </authorList>
    </citation>
    <scope>NUCLEOTIDE SEQUENCE [LARGE SCALE GENOMIC DNA]</scope>
    <source>
        <strain evidence="7 8">WCA3-693-APC-4?</strain>
    </source>
</reference>
<sequence>MITKEIVLLNESGLHARPASMFVKEASKYKCDIKVIKDGKEYNPKSIMSILSMGAGKGDSIIIQAEGENEENVVNELANFIQNKIKD</sequence>
<keyword evidence="5" id="KW-0598">Phosphotransferase system</keyword>
<dbReference type="Pfam" id="PF00381">
    <property type="entry name" value="PTS-HPr"/>
    <property type="match status" value="1"/>
</dbReference>
<dbReference type="GO" id="GO:0005737">
    <property type="term" value="C:cytoplasm"/>
    <property type="evidence" value="ECO:0007669"/>
    <property type="project" value="UniProtKB-SubCell"/>
</dbReference>
<dbReference type="InterPro" id="IPR035895">
    <property type="entry name" value="HPr-like_sf"/>
</dbReference>
<dbReference type="PANTHER" id="PTHR33705:SF2">
    <property type="entry name" value="PHOSPHOCARRIER PROTEIN NPR"/>
    <property type="match status" value="1"/>
</dbReference>
<protein>
    <recommendedName>
        <fullName evidence="3">Phosphocarrier protein HPr</fullName>
    </recommendedName>
</protein>
<dbReference type="EMBL" id="VUNQ01000008">
    <property type="protein sequence ID" value="MSU00911.1"/>
    <property type="molecule type" value="Genomic_DNA"/>
</dbReference>
<dbReference type="InterPro" id="IPR000032">
    <property type="entry name" value="HPr-like"/>
</dbReference>
<evidence type="ECO:0000256" key="4">
    <source>
        <dbReference type="ARBA" id="ARBA00022490"/>
    </source>
</evidence>
<comment type="function">
    <text evidence="1">General (non sugar-specific) component of the phosphoenolpyruvate-dependent sugar phosphotransferase system (sugar PTS). This major carbohydrate active-transport system catalyzes the phosphorylation of incoming sugar substrates concomitantly with their translocation across the cell membrane. The phosphoryl group from phosphoenolpyruvate (PEP) is transferred to the phosphoryl carrier protein HPr by enzyme I. Phospho-HPr then transfers it to the PTS EIIA domain.</text>
</comment>
<evidence type="ECO:0000313" key="7">
    <source>
        <dbReference type="EMBL" id="MSU00911.1"/>
    </source>
</evidence>
<gene>
    <name evidence="7" type="ORF">FYJ83_05450</name>
</gene>
<dbReference type="InterPro" id="IPR002114">
    <property type="entry name" value="PTS_HPr_Ser_P_site"/>
</dbReference>
<dbReference type="InterPro" id="IPR001020">
    <property type="entry name" value="PTS_HPr_His_P_site"/>
</dbReference>
<dbReference type="RefSeq" id="WP_154439331.1">
    <property type="nucleotide sequence ID" value="NZ_JAHLPJ010000001.1"/>
</dbReference>
<dbReference type="GO" id="GO:0009401">
    <property type="term" value="P:phosphoenolpyruvate-dependent sugar phosphotransferase system"/>
    <property type="evidence" value="ECO:0007669"/>
    <property type="project" value="UniProtKB-KW"/>
</dbReference>
<keyword evidence="4" id="KW-0963">Cytoplasm</keyword>
<dbReference type="PRINTS" id="PR00107">
    <property type="entry name" value="PHOSPHOCPHPR"/>
</dbReference>
<dbReference type="CDD" id="cd00367">
    <property type="entry name" value="PTS-HPr_like"/>
    <property type="match status" value="1"/>
</dbReference>
<dbReference type="PROSITE" id="PS00369">
    <property type="entry name" value="PTS_HPR_HIS"/>
    <property type="match status" value="1"/>
</dbReference>
<organism evidence="7 8">
    <name type="scientific">Tissierella pigra</name>
    <dbReference type="NCBI Taxonomy" id="2607614"/>
    <lineage>
        <taxon>Bacteria</taxon>
        <taxon>Bacillati</taxon>
        <taxon>Bacillota</taxon>
        <taxon>Tissierellia</taxon>
        <taxon>Tissierellales</taxon>
        <taxon>Tissierellaceae</taxon>
        <taxon>Tissierella</taxon>
    </lineage>
</organism>
<evidence type="ECO:0000256" key="5">
    <source>
        <dbReference type="ARBA" id="ARBA00022683"/>
    </source>
</evidence>
<comment type="caution">
    <text evidence="7">The sequence shown here is derived from an EMBL/GenBank/DDBJ whole genome shotgun (WGS) entry which is preliminary data.</text>
</comment>
<evidence type="ECO:0000256" key="2">
    <source>
        <dbReference type="ARBA" id="ARBA00004496"/>
    </source>
</evidence>
<dbReference type="Proteomes" id="UP000469523">
    <property type="component" value="Unassembled WGS sequence"/>
</dbReference>